<comment type="caution">
    <text evidence="7">The sequence shown here is derived from an EMBL/GenBank/DDBJ whole genome shotgun (WGS) entry which is preliminary data.</text>
</comment>
<dbReference type="GO" id="GO:0006914">
    <property type="term" value="P:autophagy"/>
    <property type="evidence" value="ECO:0007669"/>
    <property type="project" value="TreeGrafter"/>
</dbReference>
<keyword evidence="8" id="KW-1185">Reference proteome</keyword>
<evidence type="ECO:0000256" key="3">
    <source>
        <dbReference type="ARBA" id="ARBA00022490"/>
    </source>
</evidence>
<keyword evidence="3" id="KW-0963">Cytoplasm</keyword>
<dbReference type="PROSITE" id="PS50219">
    <property type="entry name" value="CNH"/>
    <property type="match status" value="1"/>
</dbReference>
<dbReference type="PANTHER" id="PTHR12894:SF27">
    <property type="entry name" value="TRANSFORMING GROWTH FACTOR-BETA RECEPTOR-ASSOCIATED PROTEIN 1"/>
    <property type="match status" value="1"/>
</dbReference>
<protein>
    <recommendedName>
        <fullName evidence="6">CNH domain-containing protein</fullName>
    </recommendedName>
</protein>
<evidence type="ECO:0000259" key="6">
    <source>
        <dbReference type="PROSITE" id="PS50219"/>
    </source>
</evidence>
<dbReference type="HOGENOM" id="CLU_008225_0_0_1"/>
<dbReference type="GO" id="GO:0034058">
    <property type="term" value="P:endosomal vesicle fusion"/>
    <property type="evidence" value="ECO:0007669"/>
    <property type="project" value="TreeGrafter"/>
</dbReference>
<evidence type="ECO:0000256" key="1">
    <source>
        <dbReference type="ARBA" id="ARBA00004496"/>
    </source>
</evidence>
<dbReference type="Proteomes" id="UP000027920">
    <property type="component" value="Unassembled WGS sequence"/>
</dbReference>
<evidence type="ECO:0000256" key="5">
    <source>
        <dbReference type="SAM" id="MobiDB-lite"/>
    </source>
</evidence>
<dbReference type="GO" id="GO:0016020">
    <property type="term" value="C:membrane"/>
    <property type="evidence" value="ECO:0007669"/>
    <property type="project" value="TreeGrafter"/>
</dbReference>
<dbReference type="GO" id="GO:0015031">
    <property type="term" value="P:protein transport"/>
    <property type="evidence" value="ECO:0007669"/>
    <property type="project" value="UniProtKB-KW"/>
</dbReference>
<dbReference type="GeneID" id="25285610"/>
<feature type="region of interest" description="Disordered" evidence="5">
    <location>
        <begin position="227"/>
        <end position="340"/>
    </location>
</feature>
<evidence type="ECO:0000313" key="7">
    <source>
        <dbReference type="EMBL" id="KEF53258.1"/>
    </source>
</evidence>
<evidence type="ECO:0000256" key="2">
    <source>
        <dbReference type="ARBA" id="ARBA00022448"/>
    </source>
</evidence>
<feature type="region of interest" description="Disordered" evidence="5">
    <location>
        <begin position="1"/>
        <end position="22"/>
    </location>
</feature>
<evidence type="ECO:0000313" key="8">
    <source>
        <dbReference type="Proteomes" id="UP000027920"/>
    </source>
</evidence>
<keyword evidence="2" id="KW-0813">Transport</keyword>
<feature type="compositionally biased region" description="Polar residues" evidence="5">
    <location>
        <begin position="279"/>
        <end position="309"/>
    </location>
</feature>
<dbReference type="STRING" id="1182545.A0A072P1X6"/>
<dbReference type="PANTHER" id="PTHR12894">
    <property type="entry name" value="CNH DOMAIN CONTAINING"/>
    <property type="match status" value="1"/>
</dbReference>
<comment type="subcellular location">
    <subcellularLocation>
        <location evidence="1">Cytoplasm</location>
    </subcellularLocation>
</comment>
<dbReference type="OrthoDB" id="5325112at2759"/>
<dbReference type="InterPro" id="IPR001180">
    <property type="entry name" value="CNH_dom"/>
</dbReference>
<proteinExistence type="predicted"/>
<name>A0A072P1X6_9EURO</name>
<evidence type="ECO:0000256" key="4">
    <source>
        <dbReference type="ARBA" id="ARBA00022927"/>
    </source>
</evidence>
<feature type="compositionally biased region" description="Polar residues" evidence="5">
    <location>
        <begin position="259"/>
        <end position="271"/>
    </location>
</feature>
<keyword evidence="4" id="KW-0653">Protein transport</keyword>
<dbReference type="InterPro" id="IPR032914">
    <property type="entry name" value="Vam6/VPS39/TRAP1"/>
</dbReference>
<dbReference type="EMBL" id="AMGV01000014">
    <property type="protein sequence ID" value="KEF53258.1"/>
    <property type="molecule type" value="Genomic_DNA"/>
</dbReference>
<feature type="domain" description="CNH" evidence="6">
    <location>
        <begin position="42"/>
        <end position="449"/>
    </location>
</feature>
<dbReference type="GO" id="GO:0005737">
    <property type="term" value="C:cytoplasm"/>
    <property type="evidence" value="ECO:0007669"/>
    <property type="project" value="UniProtKB-SubCell"/>
</dbReference>
<reference evidence="7 8" key="1">
    <citation type="submission" date="2013-03" db="EMBL/GenBank/DDBJ databases">
        <title>The Genome Sequence of Exophiala aquamarina CBS 119918.</title>
        <authorList>
            <consortium name="The Broad Institute Genomics Platform"/>
            <person name="Cuomo C."/>
            <person name="de Hoog S."/>
            <person name="Gorbushina A."/>
            <person name="Walker B."/>
            <person name="Young S.K."/>
            <person name="Zeng Q."/>
            <person name="Gargeya S."/>
            <person name="Fitzgerald M."/>
            <person name="Haas B."/>
            <person name="Abouelleil A."/>
            <person name="Allen A.W."/>
            <person name="Alvarado L."/>
            <person name="Arachchi H.M."/>
            <person name="Berlin A.M."/>
            <person name="Chapman S.B."/>
            <person name="Gainer-Dewar J."/>
            <person name="Goldberg J."/>
            <person name="Griggs A."/>
            <person name="Gujja S."/>
            <person name="Hansen M."/>
            <person name="Howarth C."/>
            <person name="Imamovic A."/>
            <person name="Ireland A."/>
            <person name="Larimer J."/>
            <person name="McCowan C."/>
            <person name="Murphy C."/>
            <person name="Pearson M."/>
            <person name="Poon T.W."/>
            <person name="Priest M."/>
            <person name="Roberts A."/>
            <person name="Saif S."/>
            <person name="Shea T."/>
            <person name="Sisk P."/>
            <person name="Sykes S."/>
            <person name="Wortman J."/>
            <person name="Nusbaum C."/>
            <person name="Birren B."/>
        </authorList>
    </citation>
    <scope>NUCLEOTIDE SEQUENCE [LARGE SCALE GENOMIC DNA]</scope>
    <source>
        <strain evidence="7 8">CBS 119918</strain>
    </source>
</reference>
<organism evidence="7 8">
    <name type="scientific">Exophiala aquamarina CBS 119918</name>
    <dbReference type="NCBI Taxonomy" id="1182545"/>
    <lineage>
        <taxon>Eukaryota</taxon>
        <taxon>Fungi</taxon>
        <taxon>Dikarya</taxon>
        <taxon>Ascomycota</taxon>
        <taxon>Pezizomycotina</taxon>
        <taxon>Eurotiomycetes</taxon>
        <taxon>Chaetothyriomycetidae</taxon>
        <taxon>Chaetothyriales</taxon>
        <taxon>Herpotrichiellaceae</taxon>
        <taxon>Exophiala</taxon>
    </lineage>
</organism>
<dbReference type="AlphaFoldDB" id="A0A072P1X6"/>
<dbReference type="VEuPathDB" id="FungiDB:A1O9_10706"/>
<gene>
    <name evidence="7" type="ORF">A1O9_10706</name>
</gene>
<sequence length="1189" mass="132189">MCAATEQPPTKRRRLSPPEPGPYVLRNVLEDVPLDTEDGRQDVSITCVEYWNNNLYIGTSAAEILHLVAIPSDDEDDAASVTFILASRLQPSGHAASNDSDAAPGIQQILVFPGPLKACVLCNGVVSFYSLPEFSPAFPNREPTGVQWIGGLDENEDKENPEGPVVMIANTRRILQVRVGDRLRAIKNNIEYPGCLRSSRRETIACVADDTSYALLEVEHQQKIPLFPISSQPQVEEIAPTPSRSPATSPPPADAGHGRSTSMGNLIGTSSNRRDESQTRGPTSHQLVPSTSSPNQGSRTQSPAPTSAATDADGSPKPRPRAATDSTPAKTAGSASQNSLQMLKPHVLSPFPSEFMLTTGTAETEPGVAMFVNLDGDVVRGTIEFEIYPEDLLVDNFSVPENPTGPLPDGEGQIVFALIRKPKEQDVVRGLEVQQLQNAAELVHPKTWVHLPEVKSSKPPKAGLRHTLSSHLYCFRIARDLLQLVPLSLGPLRSRQEQDPRTQSAVEQLEQERALFESVSTLTPVETSVELVTKRATEEHKFASRLGRAYTKNLVFQGRGLFMILQNPLISQLEYRLAQQMVDGSFLHVKPSNIFGFLASIHGREPKDETEFLTLNYIKQKASLILFLYLQSHLSAVDILRAVENTLHDGGLDPRVPLLLLPPLAAEVLYGAEGIWLHQGMTDLLQGFEHKISTFEDAPIDFWMMIRHFLMLWQEKRGYGSITDEKHVFDSVDAALLHVLLHLDQALPSDSGAQKSVRTKLNNVVDHWKGDFDRAAFLLERYNRLFVLSRLYQSKKQARDVLATWKRIIEGEKDFDYGDNIGFVEGQLRRYLMMIRDAELVQDHALWLAQRNPKLAVEILTDDGARVKFDPQQVVTLLKQRAPGAGQQYLEHLVFGKGLDKYADDLIGYYLDSVLTVLEESEAARTSLAESYSTYRALETPKPTYLDFINQNAPPEQWWRSRLRLLQLLGSGAYASTSTSGKDLTYSVPIVLERMAPFSSYLVSESIILDARQGRHKEALRLLTHGLGDFDTAIRYCYFGGPAPPHSQTIDASALPSREQQSELFDFLFHEFINISDVEDRLERTSHLLGKFATFFDPLSILQDVPDSWSVEMLSEFLVRSFRAATTERNQAIIIKALSAAQNLQKQVEFIEACEKIGASFDRDGGSGRSGTINGTIADVEMDLDVRVS</sequence>
<feature type="compositionally biased region" description="Polar residues" evidence="5">
    <location>
        <begin position="324"/>
        <end position="340"/>
    </location>
</feature>
<dbReference type="RefSeq" id="XP_013255848.1">
    <property type="nucleotide sequence ID" value="XM_013400394.1"/>
</dbReference>
<accession>A0A072P1X6</accession>